<evidence type="ECO:0000256" key="5">
    <source>
        <dbReference type="ARBA" id="ARBA00022692"/>
    </source>
</evidence>
<keyword evidence="10" id="KW-0966">Cell projection</keyword>
<keyword evidence="9" id="KW-0325">Glycoprotein</keyword>
<dbReference type="AlphaFoldDB" id="A0A8S1HMD1"/>
<dbReference type="PANTHER" id="PTHR14605">
    <property type="entry name" value="CHST5 PROTEIN"/>
    <property type="match status" value="1"/>
</dbReference>
<comment type="caution">
    <text evidence="13">The sequence shown here is derived from an EMBL/GenBank/DDBJ whole genome shotgun (WGS) entry which is preliminary data.</text>
</comment>
<gene>
    <name evidence="13" type="ORF">CAUJ_LOCUS11380</name>
</gene>
<evidence type="ECO:0000256" key="11">
    <source>
        <dbReference type="ARBA" id="ARBA00024803"/>
    </source>
</evidence>
<keyword evidence="5 12" id="KW-0812">Transmembrane</keyword>
<evidence type="ECO:0000256" key="12">
    <source>
        <dbReference type="SAM" id="Phobius"/>
    </source>
</evidence>
<evidence type="ECO:0000256" key="10">
    <source>
        <dbReference type="ARBA" id="ARBA00023273"/>
    </source>
</evidence>
<evidence type="ECO:0000256" key="6">
    <source>
        <dbReference type="ARBA" id="ARBA00022989"/>
    </source>
</evidence>
<keyword evidence="8 12" id="KW-0472">Membrane</keyword>
<organism evidence="13 14">
    <name type="scientific">Caenorhabditis auriculariae</name>
    <dbReference type="NCBI Taxonomy" id="2777116"/>
    <lineage>
        <taxon>Eukaryota</taxon>
        <taxon>Metazoa</taxon>
        <taxon>Ecdysozoa</taxon>
        <taxon>Nematoda</taxon>
        <taxon>Chromadorea</taxon>
        <taxon>Rhabditida</taxon>
        <taxon>Rhabditina</taxon>
        <taxon>Rhabditomorpha</taxon>
        <taxon>Rhabditoidea</taxon>
        <taxon>Rhabditidae</taxon>
        <taxon>Peloderinae</taxon>
        <taxon>Caenorhabditis</taxon>
    </lineage>
</organism>
<feature type="transmembrane region" description="Helical" evidence="12">
    <location>
        <begin position="23"/>
        <end position="43"/>
    </location>
</feature>
<evidence type="ECO:0000256" key="4">
    <source>
        <dbReference type="ARBA" id="ARBA00022475"/>
    </source>
</evidence>
<dbReference type="OrthoDB" id="426438at2759"/>
<evidence type="ECO:0000256" key="2">
    <source>
        <dbReference type="ARBA" id="ARBA00009082"/>
    </source>
</evidence>
<keyword evidence="6 12" id="KW-1133">Transmembrane helix</keyword>
<reference evidence="13" key="1">
    <citation type="submission" date="2020-10" db="EMBL/GenBank/DDBJ databases">
        <authorList>
            <person name="Kikuchi T."/>
        </authorList>
    </citation>
    <scope>NUCLEOTIDE SEQUENCE</scope>
    <source>
        <strain evidence="13">NKZ352</strain>
    </source>
</reference>
<dbReference type="Proteomes" id="UP000835052">
    <property type="component" value="Unassembled WGS sequence"/>
</dbReference>
<evidence type="ECO:0000256" key="3">
    <source>
        <dbReference type="ARBA" id="ARBA00015087"/>
    </source>
</evidence>
<evidence type="ECO:0000313" key="13">
    <source>
        <dbReference type="EMBL" id="CAD6195461.1"/>
    </source>
</evidence>
<keyword evidence="4" id="KW-1003">Cell membrane</keyword>
<protein>
    <recommendedName>
        <fullName evidence="3">Transmembrane protein 231</fullName>
    </recommendedName>
</protein>
<evidence type="ECO:0000313" key="14">
    <source>
        <dbReference type="Proteomes" id="UP000835052"/>
    </source>
</evidence>
<dbReference type="EMBL" id="CAJGYM010000055">
    <property type="protein sequence ID" value="CAD6195461.1"/>
    <property type="molecule type" value="Genomic_DNA"/>
</dbReference>
<keyword evidence="7" id="KW-0969">Cilium</keyword>
<accession>A0A8S1HMD1</accession>
<sequence>MVHEEVFKEPQYRIYRAPSCSWASFYSTIINVLRIFLPVLIIFSTHGLWKKYDVYREVPRIEFEGRHVIWATTKTSSSFVASSFAVLNVASDDVRTTFISYFLVDDPSKKLQKLTIALRIHTGNDTLDLLNFQYFVNFKLDYNLVINAELLLTDCIHLTIPTSEAQITALLDVDQSQPFRGDENFELIDETRIDIDHYQPNAILERAMEQPIGLKLSRKSQVLLPTSQQSDYFKLSLNILIGEMEFKYKTNFWQLIKWAWIQYFAVYYVINHLLNSISSFLFSNHVFYTVDSANKL</sequence>
<comment type="similarity">
    <text evidence="2">Belongs to the TMEM231 family.</text>
</comment>
<dbReference type="GO" id="GO:0060271">
    <property type="term" value="P:cilium assembly"/>
    <property type="evidence" value="ECO:0007669"/>
    <property type="project" value="TreeGrafter"/>
</dbReference>
<dbReference type="GO" id="GO:0060170">
    <property type="term" value="C:ciliary membrane"/>
    <property type="evidence" value="ECO:0007669"/>
    <property type="project" value="UniProtKB-SubCell"/>
</dbReference>
<name>A0A8S1HMD1_9PELO</name>
<dbReference type="GO" id="GO:0032880">
    <property type="term" value="P:regulation of protein localization"/>
    <property type="evidence" value="ECO:0007669"/>
    <property type="project" value="TreeGrafter"/>
</dbReference>
<proteinExistence type="inferred from homology"/>
<dbReference type="GO" id="GO:0035869">
    <property type="term" value="C:ciliary transition zone"/>
    <property type="evidence" value="ECO:0007669"/>
    <property type="project" value="TreeGrafter"/>
</dbReference>
<comment type="function">
    <text evidence="11">Transmembrane component of the tectonic-like complex, a complex localized at the transition zone of primary cilia and acting as a barrier that prevents diffusion of transmembrane proteins between the cilia and plasma membranes. Required for ciliogenesis and sonic hedgehog/SHH signaling.</text>
</comment>
<evidence type="ECO:0000256" key="9">
    <source>
        <dbReference type="ARBA" id="ARBA00023180"/>
    </source>
</evidence>
<evidence type="ECO:0000256" key="7">
    <source>
        <dbReference type="ARBA" id="ARBA00023069"/>
    </source>
</evidence>
<evidence type="ECO:0000256" key="1">
    <source>
        <dbReference type="ARBA" id="ARBA00004272"/>
    </source>
</evidence>
<keyword evidence="14" id="KW-1185">Reference proteome</keyword>
<comment type="subcellular location">
    <subcellularLocation>
        <location evidence="1">Cell projection</location>
        <location evidence="1">Cilium membrane</location>
        <topology evidence="1">Multi-pass membrane protein</topology>
    </subcellularLocation>
</comment>
<dbReference type="InterPro" id="IPR019306">
    <property type="entry name" value="TMEM231"/>
</dbReference>
<evidence type="ECO:0000256" key="8">
    <source>
        <dbReference type="ARBA" id="ARBA00023136"/>
    </source>
</evidence>
<dbReference type="PANTHER" id="PTHR14605:SF1">
    <property type="entry name" value="TRANSMEMBRANE PROTEIN 231"/>
    <property type="match status" value="1"/>
</dbReference>
<dbReference type="Pfam" id="PF10149">
    <property type="entry name" value="TM231"/>
    <property type="match status" value="1"/>
</dbReference>